<dbReference type="GO" id="GO:0000439">
    <property type="term" value="C:transcription factor TFIIH core complex"/>
    <property type="evidence" value="ECO:0007669"/>
    <property type="project" value="UniProtKB-UniRule"/>
</dbReference>
<evidence type="ECO:0000313" key="15">
    <source>
        <dbReference type="WBParaSite" id="TREG1_63110.2"/>
    </source>
</evidence>
<keyword evidence="6 11" id="KW-0862">Zinc</keyword>
<evidence type="ECO:0000256" key="12">
    <source>
        <dbReference type="SAM" id="SignalP"/>
    </source>
</evidence>
<dbReference type="Gene3D" id="3.40.50.410">
    <property type="entry name" value="von Willebrand factor, type A domain"/>
    <property type="match status" value="1"/>
</dbReference>
<dbReference type="Proteomes" id="UP000050795">
    <property type="component" value="Unassembled WGS sequence"/>
</dbReference>
<keyword evidence="8 11" id="KW-0804">Transcription</keyword>
<dbReference type="GO" id="GO:0006289">
    <property type="term" value="P:nucleotide-excision repair"/>
    <property type="evidence" value="ECO:0007669"/>
    <property type="project" value="UniProtKB-UniRule"/>
</dbReference>
<evidence type="ECO:0000256" key="9">
    <source>
        <dbReference type="ARBA" id="ARBA00023204"/>
    </source>
</evidence>
<evidence type="ECO:0000313" key="13">
    <source>
        <dbReference type="Proteomes" id="UP000050795"/>
    </source>
</evidence>
<comment type="function">
    <text evidence="11">Component of the general transcription and DNA repair factor IIH (TFIIH) core complex, which is involved in general and transcription-coupled nucleotide excision repair (NER) of damaged DNA and, when complexed to CAK, in RNA transcription by RNA polymerase II. In NER, TFIIH acts by opening DNA around the lesion to allow the excision of the damaged oligonucleotide and its replacement by a new DNA fragment. In transcription, TFIIH has an essential role in transcription initiation. When the pre-initiation complex (PIC) has been established, TFIIH is required for promoter opening and promoter escape. Phosphorylation of the C-terminal tail (CTD) of the largest subunit of RNA polymerase II by the kinase module CAK controls the initiation of transcription.</text>
</comment>
<feature type="chain" id="PRO_5044704914" description="General transcription factor IIH subunit 3" evidence="12">
    <location>
        <begin position="23"/>
        <end position="315"/>
    </location>
</feature>
<evidence type="ECO:0000256" key="3">
    <source>
        <dbReference type="ARBA" id="ARBA00022723"/>
    </source>
</evidence>
<keyword evidence="7 11" id="KW-0805">Transcription regulation</keyword>
<comment type="similarity">
    <text evidence="2 11">Belongs to the TFB4 family.</text>
</comment>
<keyword evidence="5 11" id="KW-0863">Zinc-finger</keyword>
<evidence type="ECO:0000256" key="4">
    <source>
        <dbReference type="ARBA" id="ARBA00022763"/>
    </source>
</evidence>
<evidence type="ECO:0000256" key="10">
    <source>
        <dbReference type="ARBA" id="ARBA00023242"/>
    </source>
</evidence>
<feature type="signal peptide" evidence="12">
    <location>
        <begin position="1"/>
        <end position="22"/>
    </location>
</feature>
<keyword evidence="9 11" id="KW-0234">DNA repair</keyword>
<dbReference type="WBParaSite" id="TREG1_63110.2">
    <property type="protein sequence ID" value="TREG1_63110.2"/>
    <property type="gene ID" value="TREG1_63110"/>
</dbReference>
<protein>
    <recommendedName>
        <fullName evidence="11">General transcription factor IIH subunit 3</fullName>
    </recommendedName>
    <alternativeName>
        <fullName evidence="11">General transcription factor IIH polypeptide 3</fullName>
    </alternativeName>
</protein>
<evidence type="ECO:0000256" key="8">
    <source>
        <dbReference type="ARBA" id="ARBA00023163"/>
    </source>
</evidence>
<dbReference type="PANTHER" id="PTHR12831:SF0">
    <property type="entry name" value="GENERAL TRANSCRIPTION FACTOR IIH SUBUNIT 3"/>
    <property type="match status" value="1"/>
</dbReference>
<dbReference type="AlphaFoldDB" id="A0AA85JX22"/>
<reference evidence="13" key="1">
    <citation type="submission" date="2022-06" db="EMBL/GenBank/DDBJ databases">
        <authorList>
            <person name="Berger JAMES D."/>
            <person name="Berger JAMES D."/>
        </authorList>
    </citation>
    <scope>NUCLEOTIDE SEQUENCE [LARGE SCALE GENOMIC DNA]</scope>
</reference>
<accession>A0AA85JX22</accession>
<dbReference type="WBParaSite" id="TREG1_63110.1">
    <property type="protein sequence ID" value="TREG1_63110.1"/>
    <property type="gene ID" value="TREG1_63110"/>
</dbReference>
<name>A0AA85JX22_TRIRE</name>
<evidence type="ECO:0000256" key="5">
    <source>
        <dbReference type="ARBA" id="ARBA00022771"/>
    </source>
</evidence>
<evidence type="ECO:0000256" key="6">
    <source>
        <dbReference type="ARBA" id="ARBA00022833"/>
    </source>
</evidence>
<dbReference type="GO" id="GO:0005675">
    <property type="term" value="C:transcription factor TFIIH holo complex"/>
    <property type="evidence" value="ECO:0007669"/>
    <property type="project" value="UniProtKB-UniRule"/>
</dbReference>
<proteinExistence type="inferred from homology"/>
<evidence type="ECO:0000313" key="14">
    <source>
        <dbReference type="WBParaSite" id="TREG1_63110.1"/>
    </source>
</evidence>
<evidence type="ECO:0000256" key="1">
    <source>
        <dbReference type="ARBA" id="ARBA00004123"/>
    </source>
</evidence>
<comment type="subunit">
    <text evidence="11">Part of a TFIID-containing RNA polymerase II pre-initiation complex that is composed of TBP and at least GTF2A1, GTF2A2, GTF2E1, GTF2E2, GTF2F1, GTF2H2, GTF2H3, GTF2H4, GTF2H5, GTF2B, TCEA1, ERCC2, ERCC3, TAF1, TAF2, TAF3, TAF4, TAF5, TAF6, TAF7, TAF8, TAF9, TAF10, TAF11, TAF12 and TAF13. Component of the 7-subunit TFIIH core complex composed of XPB/ERCC3, XPD/ERCC2, GTF2H1, GTF2H2, GTF2H3, GTF2H4 and GTF2H5, which is active in NER. The core complex associates with the 3-subunit CDK-activating kinase (CAK) module composed of CCNH/cyclin H, CDK7 and MNAT1 to form the 10-subunit holoenzyme (holo-TFIIH) active in transcription. Interacts with RARA; the interaction requires prior phosphorylation of RARA on 'Ser-369' which then enhances interaction of RARA with CDK7.</text>
</comment>
<dbReference type="GO" id="GO:0008270">
    <property type="term" value="F:zinc ion binding"/>
    <property type="evidence" value="ECO:0007669"/>
    <property type="project" value="UniProtKB-KW"/>
</dbReference>
<keyword evidence="10 11" id="KW-0539">Nucleus</keyword>
<dbReference type="Pfam" id="PF03850">
    <property type="entry name" value="Tfb4"/>
    <property type="match status" value="1"/>
</dbReference>
<keyword evidence="3 11" id="KW-0479">Metal-binding</keyword>
<dbReference type="GO" id="GO:0006355">
    <property type="term" value="P:regulation of DNA-templated transcription"/>
    <property type="evidence" value="ECO:0007669"/>
    <property type="project" value="InterPro"/>
</dbReference>
<evidence type="ECO:0000256" key="11">
    <source>
        <dbReference type="RuleBase" id="RU368090"/>
    </source>
</evidence>
<keyword evidence="13" id="KW-1185">Reference proteome</keyword>
<evidence type="ECO:0000256" key="2">
    <source>
        <dbReference type="ARBA" id="ARBA00005273"/>
    </source>
</evidence>
<keyword evidence="12" id="KW-0732">Signal</keyword>
<dbReference type="PANTHER" id="PTHR12831">
    <property type="entry name" value="TRANSCRIPTION INITIATION FACTOR IIH TFIIH , POLYPEPTIDE 3-RELATED"/>
    <property type="match status" value="1"/>
</dbReference>
<comment type="subcellular location">
    <subcellularLocation>
        <location evidence="1 11">Nucleus</location>
    </subcellularLocation>
</comment>
<dbReference type="WBParaSite" id="TREG1_63110.3">
    <property type="protein sequence ID" value="TREG1_63110.3"/>
    <property type="gene ID" value="TREG1_63110"/>
</dbReference>
<reference evidence="14 15" key="2">
    <citation type="submission" date="2023-11" db="UniProtKB">
        <authorList>
            <consortium name="WormBaseParasite"/>
        </authorList>
    </citation>
    <scope>IDENTIFICATION</scope>
</reference>
<sequence>MSSSEVKNLLLLILDMTPATWGSCTSEFGLPDCIEAVLGFANSYLMLSSYNELAMIGVTPCHTKFIYPNNLEHAGEPTNDGQNNALSCMNNTVRQLSLDLVTSCSSSCTQIILAGAIIKALCYHLRRCRELQPTSRYMEDTFPNSTEFSEGTEKITSRIMIIKASDDNSSQYLSLMNSVFTAQKLHVPIDTCVLPLPQENESTNTTPSLRHSSLLQQAADLTGGIYLQVPRVSGLLQYLLSVFLPSSKMRASLLLPDSRSSGSSFGVDFRAACFCHKRLIDIGYVCSVCLSVFCEFSPICSTCNTPFVLPGIKIV</sequence>
<dbReference type="InterPro" id="IPR004600">
    <property type="entry name" value="TFIIH_Tfb4/GTF2H3"/>
</dbReference>
<keyword evidence="4 11" id="KW-0227">DNA damage</keyword>
<organism evidence="13 14">
    <name type="scientific">Trichobilharzia regenti</name>
    <name type="common">Nasal bird schistosome</name>
    <dbReference type="NCBI Taxonomy" id="157069"/>
    <lineage>
        <taxon>Eukaryota</taxon>
        <taxon>Metazoa</taxon>
        <taxon>Spiralia</taxon>
        <taxon>Lophotrochozoa</taxon>
        <taxon>Platyhelminthes</taxon>
        <taxon>Trematoda</taxon>
        <taxon>Digenea</taxon>
        <taxon>Strigeidida</taxon>
        <taxon>Schistosomatoidea</taxon>
        <taxon>Schistosomatidae</taxon>
        <taxon>Trichobilharzia</taxon>
    </lineage>
</organism>
<evidence type="ECO:0000256" key="7">
    <source>
        <dbReference type="ARBA" id="ARBA00023015"/>
    </source>
</evidence>
<dbReference type="InterPro" id="IPR036465">
    <property type="entry name" value="vWFA_dom_sf"/>
</dbReference>